<dbReference type="RefSeq" id="YP_009301898.1">
    <property type="nucleotide sequence ID" value="NC_031238.1"/>
</dbReference>
<evidence type="ECO:0000313" key="1">
    <source>
        <dbReference type="EMBL" id="AMO43843.1"/>
    </source>
</evidence>
<protein>
    <submittedName>
        <fullName evidence="1">Uncharacterized protein</fullName>
    </submittedName>
</protein>
<name>A0A127KP16_9CAUD</name>
<proteinExistence type="predicted"/>
<dbReference type="KEGG" id="vg:29122826"/>
<dbReference type="GeneID" id="29122826"/>
<accession>A0A127KP16</accession>
<gene>
    <name evidence="1" type="ORF">PBI_CATALINA_76</name>
</gene>
<evidence type="ECO:0000313" key="2">
    <source>
        <dbReference type="Proteomes" id="UP000201448"/>
    </source>
</evidence>
<dbReference type="Proteomes" id="UP000201448">
    <property type="component" value="Segment"/>
</dbReference>
<dbReference type="OrthoDB" id="25274at10239"/>
<sequence length="72" mass="8720">MEYRKDIELEEETRYTWVEMGPKPDMPLWHHLAQPCRYPFPKENAAFRFAEAHKEPGRKIQVRTTDGKRFDI</sequence>
<reference evidence="1 2" key="1">
    <citation type="submission" date="2016-01" db="EMBL/GenBank/DDBJ databases">
        <authorList>
            <person name="Cotto-Rosario A."/>
            <person name="Gomez-Fuentes N."/>
            <person name="Berrios-Ruiz J."/>
            <person name="Caceres-Velazquez C."/>
            <person name="Casiano-Real M."/>
            <person name="Cotto-Berrios I."/>
            <person name="Crespo-Vega V."/>
            <person name="DeJesus-David M."/>
            <person name="DelToro-Sanchez C.J."/>
            <person name="Diaz-Morales C.J."/>
            <person name="Espada-Ramos M."/>
            <person name="Feliciano-Torres M.J."/>
            <person name="Fernandez-Rodriguez P.M."/>
            <person name="Fernandez-Martinez M."/>
            <person name="Figueroa-Concepcion D."/>
            <person name="Figueroa-Bermudez M.L."/>
            <person name="Garcia-Delgado K."/>
            <person name="Nunez-Rodriguez C."/>
            <person name="Quiles-Santiago A.M."/>
            <person name="Rodriguez-Gonzalez A."/>
            <person name="Santiago-Burgos D."/>
            <person name="Solivan-Perez E."/>
            <person name="Torres-Vazquez A."/>
            <person name="Verdejo-Lopez V."/>
            <person name="Vazquez E."/>
            <person name="Rubin M.R."/>
            <person name="Ware V.C."/>
            <person name="Bradley K.W."/>
            <person name="Asai D.J."/>
            <person name="Bowman C.A."/>
            <person name="Russell D.A."/>
            <person name="Pope W.H."/>
            <person name="Jacobs-Sera D."/>
            <person name="Hendrix R.W."/>
            <person name="Hatfull G.F."/>
        </authorList>
    </citation>
    <scope>NUCLEOTIDE SEQUENCE [LARGE SCALE GENOMIC DNA]</scope>
</reference>
<organism evidence="1 2">
    <name type="scientific">Mycobacterium phage Catalina</name>
    <dbReference type="NCBI Taxonomy" id="1792253"/>
    <lineage>
        <taxon>Viruses</taxon>
        <taxon>Duplodnaviria</taxon>
        <taxon>Heunggongvirae</taxon>
        <taxon>Uroviricota</taxon>
        <taxon>Caudoviricetes</taxon>
        <taxon>Fromanvirus</taxon>
        <taxon>Fromanvirus packman</taxon>
    </lineage>
</organism>
<dbReference type="EMBL" id="KU613353">
    <property type="protein sequence ID" value="AMO43843.1"/>
    <property type="molecule type" value="Genomic_DNA"/>
</dbReference>